<evidence type="ECO:0000256" key="1">
    <source>
        <dbReference type="ARBA" id="ARBA00022729"/>
    </source>
</evidence>
<dbReference type="Proteomes" id="UP000235392">
    <property type="component" value="Unassembled WGS sequence"/>
</dbReference>
<protein>
    <recommendedName>
        <fullName evidence="3">RlpA-like protein double-psi beta-barrel domain-containing protein</fullName>
    </recommendedName>
</protein>
<dbReference type="CDD" id="cd22191">
    <property type="entry name" value="DPBB_RlpA_EXP_N-like"/>
    <property type="match status" value="1"/>
</dbReference>
<dbReference type="InterPro" id="IPR036908">
    <property type="entry name" value="RlpA-like_sf"/>
</dbReference>
<feature type="compositionally biased region" description="Low complexity" evidence="2">
    <location>
        <begin position="194"/>
        <end position="240"/>
    </location>
</feature>
<proteinExistence type="predicted"/>
<organism evidence="4 7">
    <name type="scientific">Puccinia coronata f. sp. avenae</name>
    <dbReference type="NCBI Taxonomy" id="200324"/>
    <lineage>
        <taxon>Eukaryota</taxon>
        <taxon>Fungi</taxon>
        <taxon>Dikarya</taxon>
        <taxon>Basidiomycota</taxon>
        <taxon>Pucciniomycotina</taxon>
        <taxon>Pucciniomycetes</taxon>
        <taxon>Pucciniales</taxon>
        <taxon>Pucciniaceae</taxon>
        <taxon>Puccinia</taxon>
    </lineage>
</organism>
<dbReference type="SUPFAM" id="SSF50685">
    <property type="entry name" value="Barwin-like endoglucanases"/>
    <property type="match status" value="1"/>
</dbReference>
<dbReference type="OrthoDB" id="623670at2759"/>
<evidence type="ECO:0000313" key="6">
    <source>
        <dbReference type="Proteomes" id="UP000235388"/>
    </source>
</evidence>
<feature type="compositionally biased region" description="Basic residues" evidence="2">
    <location>
        <begin position="138"/>
        <end position="157"/>
    </location>
</feature>
<feature type="compositionally biased region" description="Basic and acidic residues" evidence="2">
    <location>
        <begin position="162"/>
        <end position="173"/>
    </location>
</feature>
<evidence type="ECO:0000259" key="3">
    <source>
        <dbReference type="Pfam" id="PF03330"/>
    </source>
</evidence>
<dbReference type="AlphaFoldDB" id="A0A2N5S4S6"/>
<dbReference type="PANTHER" id="PTHR31836">
    <property type="match status" value="1"/>
</dbReference>
<name>A0A2N5S4S6_9BASI</name>
<dbReference type="EMBL" id="PGCI01001076">
    <property type="protein sequence ID" value="PLW08253.1"/>
    <property type="molecule type" value="Genomic_DNA"/>
</dbReference>
<dbReference type="EMBL" id="PGCJ01000837">
    <property type="protein sequence ID" value="PLW18115.1"/>
    <property type="molecule type" value="Genomic_DNA"/>
</dbReference>
<evidence type="ECO:0000313" key="4">
    <source>
        <dbReference type="EMBL" id="PLW08253.1"/>
    </source>
</evidence>
<evidence type="ECO:0000256" key="2">
    <source>
        <dbReference type="SAM" id="MobiDB-lite"/>
    </source>
</evidence>
<comment type="caution">
    <text evidence="4">The sequence shown here is derived from an EMBL/GenBank/DDBJ whole genome shotgun (WGS) entry which is preliminary data.</text>
</comment>
<accession>A0A2N5S4S6</accession>
<dbReference type="Proteomes" id="UP000235388">
    <property type="component" value="Unassembled WGS sequence"/>
</dbReference>
<gene>
    <name evidence="5" type="ORF">PCANC_12720</name>
    <name evidence="4" type="ORF">PCASD_22120</name>
</gene>
<keyword evidence="1" id="KW-0732">Signal</keyword>
<dbReference type="Pfam" id="PF03330">
    <property type="entry name" value="DPBB_1"/>
    <property type="match status" value="1"/>
</dbReference>
<feature type="domain" description="RlpA-like protein double-psi beta-barrel" evidence="3">
    <location>
        <begin position="240"/>
        <end position="333"/>
    </location>
</feature>
<feature type="region of interest" description="Disordered" evidence="2">
    <location>
        <begin position="134"/>
        <end position="240"/>
    </location>
</feature>
<dbReference type="Gene3D" id="2.40.40.10">
    <property type="entry name" value="RlpA-like domain"/>
    <property type="match status" value="1"/>
</dbReference>
<dbReference type="InterPro" id="IPR009009">
    <property type="entry name" value="RlpA-like_DPBB"/>
</dbReference>
<dbReference type="InterPro" id="IPR051477">
    <property type="entry name" value="Expansin_CellWall"/>
</dbReference>
<keyword evidence="6" id="KW-1185">Reference proteome</keyword>
<dbReference type="STRING" id="200324.A0A2N5S4S6"/>
<sequence length="343" mass="36246">MPSYPGILPALPPPPITPAHHAPPQVSRISFLLTIFHISYPTLNYRRIISFPSTHKQSINMFSSQISTIGFLVLQISMSARYGHAVDIGATSGNAESPAPLSASYMSAVEIPVSTYHKARRSESVSAVSTGSVTSLRRGIKTRHVRSTHRNLKRHRSGTAGNHHDRQQWDVKQDSAAGNNTLNSTTVETPKAEAATTNSTTPTNGTASTGSTTTASSTSAASSTSTASSTSSSNSTTDTNTGEATYYGTGLGACGIVSTDTSMIAAASHLLFDSFPGATANPNENPICGRKVRATYQGKSVEVELVDRCEGCAVHDLDFSPSAFAQLGAMESGRLYGMTWVWV</sequence>
<reference evidence="6 7" key="1">
    <citation type="submission" date="2017-11" db="EMBL/GenBank/DDBJ databases">
        <title>De novo assembly and phasing of dikaryotic genomes from two isolates of Puccinia coronata f. sp. avenae, the causal agent of oat crown rust.</title>
        <authorList>
            <person name="Miller M.E."/>
            <person name="Zhang Y."/>
            <person name="Omidvar V."/>
            <person name="Sperschneider J."/>
            <person name="Schwessinger B."/>
            <person name="Raley C."/>
            <person name="Palmer J.M."/>
            <person name="Garnica D."/>
            <person name="Upadhyaya N."/>
            <person name="Rathjen J."/>
            <person name="Taylor J.M."/>
            <person name="Park R.F."/>
            <person name="Dodds P.N."/>
            <person name="Hirsch C.D."/>
            <person name="Kianian S.F."/>
            <person name="Figueroa M."/>
        </authorList>
    </citation>
    <scope>NUCLEOTIDE SEQUENCE [LARGE SCALE GENOMIC DNA]</scope>
    <source>
        <strain evidence="5">12NC29</strain>
        <strain evidence="4">12SD80</strain>
    </source>
</reference>
<dbReference type="PANTHER" id="PTHR31836:SF27">
    <property type="entry name" value="RLPA-LIKE PROTEIN DOUBLE-PSI BETA-BARREL DOMAIN-CONTAINING PROTEIN"/>
    <property type="match status" value="1"/>
</dbReference>
<feature type="compositionally biased region" description="Polar residues" evidence="2">
    <location>
        <begin position="176"/>
        <end position="188"/>
    </location>
</feature>
<evidence type="ECO:0000313" key="7">
    <source>
        <dbReference type="Proteomes" id="UP000235392"/>
    </source>
</evidence>
<evidence type="ECO:0000313" key="5">
    <source>
        <dbReference type="EMBL" id="PLW18115.1"/>
    </source>
</evidence>